<protein>
    <submittedName>
        <fullName evidence="2">Uncharacterized protein</fullName>
    </submittedName>
</protein>
<dbReference type="AlphaFoldDB" id="A0A4Z2G2J8"/>
<comment type="caution">
    <text evidence="2">The sequence shown here is derived from an EMBL/GenBank/DDBJ whole genome shotgun (WGS) entry which is preliminary data.</text>
</comment>
<dbReference type="Proteomes" id="UP000314294">
    <property type="component" value="Unassembled WGS sequence"/>
</dbReference>
<evidence type="ECO:0000256" key="1">
    <source>
        <dbReference type="SAM" id="MobiDB-lite"/>
    </source>
</evidence>
<keyword evidence="3" id="KW-1185">Reference proteome</keyword>
<proteinExistence type="predicted"/>
<evidence type="ECO:0000313" key="3">
    <source>
        <dbReference type="Proteomes" id="UP000314294"/>
    </source>
</evidence>
<feature type="region of interest" description="Disordered" evidence="1">
    <location>
        <begin position="1"/>
        <end position="70"/>
    </location>
</feature>
<dbReference type="EMBL" id="SRLO01000745">
    <property type="protein sequence ID" value="TNN47370.1"/>
    <property type="molecule type" value="Genomic_DNA"/>
</dbReference>
<gene>
    <name evidence="2" type="ORF">EYF80_042422</name>
</gene>
<evidence type="ECO:0000313" key="2">
    <source>
        <dbReference type="EMBL" id="TNN47370.1"/>
    </source>
</evidence>
<reference evidence="2 3" key="1">
    <citation type="submission" date="2019-03" db="EMBL/GenBank/DDBJ databases">
        <title>First draft genome of Liparis tanakae, snailfish: a comprehensive survey of snailfish specific genes.</title>
        <authorList>
            <person name="Kim W."/>
            <person name="Song I."/>
            <person name="Jeong J.-H."/>
            <person name="Kim D."/>
            <person name="Kim S."/>
            <person name="Ryu S."/>
            <person name="Song J.Y."/>
            <person name="Lee S.K."/>
        </authorList>
    </citation>
    <scope>NUCLEOTIDE SEQUENCE [LARGE SCALE GENOMIC DNA]</scope>
    <source>
        <tissue evidence="2">Muscle</tissue>
    </source>
</reference>
<sequence length="70" mass="7858">MSRYSFQRGRVTETPDADPIARHRGSETRLASRGLRARRVEVKREETELTAAEPSPLGFHPFTSADALSM</sequence>
<organism evidence="2 3">
    <name type="scientific">Liparis tanakae</name>
    <name type="common">Tanaka's snailfish</name>
    <dbReference type="NCBI Taxonomy" id="230148"/>
    <lineage>
        <taxon>Eukaryota</taxon>
        <taxon>Metazoa</taxon>
        <taxon>Chordata</taxon>
        <taxon>Craniata</taxon>
        <taxon>Vertebrata</taxon>
        <taxon>Euteleostomi</taxon>
        <taxon>Actinopterygii</taxon>
        <taxon>Neopterygii</taxon>
        <taxon>Teleostei</taxon>
        <taxon>Neoteleostei</taxon>
        <taxon>Acanthomorphata</taxon>
        <taxon>Eupercaria</taxon>
        <taxon>Perciformes</taxon>
        <taxon>Cottioidei</taxon>
        <taxon>Cottales</taxon>
        <taxon>Liparidae</taxon>
        <taxon>Liparis</taxon>
    </lineage>
</organism>
<feature type="compositionally biased region" description="Basic and acidic residues" evidence="1">
    <location>
        <begin position="38"/>
        <end position="47"/>
    </location>
</feature>
<name>A0A4Z2G2J8_9TELE</name>
<accession>A0A4Z2G2J8</accession>